<evidence type="ECO:0000259" key="1">
    <source>
        <dbReference type="Pfam" id="PF13648"/>
    </source>
</evidence>
<sequence>MKDMLIGQWILVKDVVTVNGESETDEYPVEAREEVLTFNSDGTYSDQWPSDNEIDYGTWQMAADDKIMLTMDGESIVLTLRELTSSKLVLYYEGVFEDLGETIYYQTEMVYVK</sequence>
<dbReference type="Proteomes" id="UP000018362">
    <property type="component" value="Unassembled WGS sequence"/>
</dbReference>
<comment type="caution">
    <text evidence="2">The sequence shown here is derived from an EMBL/GenBank/DDBJ whole genome shotgun (WGS) entry which is preliminary data.</text>
</comment>
<proteinExistence type="predicted"/>
<dbReference type="AlphaFoldDB" id="R6C1Y8"/>
<dbReference type="EMBL" id="CBCJ010000055">
    <property type="protein sequence ID" value="CDA70373.1"/>
    <property type="molecule type" value="Genomic_DNA"/>
</dbReference>
<accession>R6C1Y8</accession>
<reference evidence="2" key="1">
    <citation type="submission" date="2012-11" db="EMBL/GenBank/DDBJ databases">
        <title>Dependencies among metagenomic species, viruses, plasmids and units of genetic variation.</title>
        <authorList>
            <person name="Nielsen H.B."/>
            <person name="Almeida M."/>
            <person name="Juncker A.S."/>
            <person name="Rasmussen S."/>
            <person name="Li J."/>
            <person name="Sunagawa S."/>
            <person name="Plichta D."/>
            <person name="Gautier L."/>
            <person name="Le Chatelier E."/>
            <person name="Peletier E."/>
            <person name="Bonde I."/>
            <person name="Nielsen T."/>
            <person name="Manichanh C."/>
            <person name="Arumugam M."/>
            <person name="Batto J."/>
            <person name="Santos M.B.Q.D."/>
            <person name="Blom N."/>
            <person name="Borruel N."/>
            <person name="Burgdorf K.S."/>
            <person name="Boumezbeur F."/>
            <person name="Casellas F."/>
            <person name="Dore J."/>
            <person name="Guarner F."/>
            <person name="Hansen T."/>
            <person name="Hildebrand F."/>
            <person name="Kaas R.S."/>
            <person name="Kennedy S."/>
            <person name="Kristiansen K."/>
            <person name="Kultima J.R."/>
            <person name="Leonard P."/>
            <person name="Levenez F."/>
            <person name="Lund O."/>
            <person name="Moumen B."/>
            <person name="Le Paslier D."/>
            <person name="Pons N."/>
            <person name="Pedersen O."/>
            <person name="Prifti E."/>
            <person name="Qin J."/>
            <person name="Raes J."/>
            <person name="Tap J."/>
            <person name="Tims S."/>
            <person name="Ussery D.W."/>
            <person name="Yamada T."/>
            <person name="MetaHit consortium"/>
            <person name="Renault P."/>
            <person name="Sicheritz-Ponten T."/>
            <person name="Bork P."/>
            <person name="Wang J."/>
            <person name="Brunak S."/>
            <person name="Ehrlich S.D."/>
        </authorList>
    </citation>
    <scope>NUCLEOTIDE SEQUENCE [LARGE SCALE GENOMIC DNA]</scope>
</reference>
<evidence type="ECO:0000313" key="3">
    <source>
        <dbReference type="Proteomes" id="UP000018362"/>
    </source>
</evidence>
<name>R6C1Y8_9BACT</name>
<dbReference type="InterPro" id="IPR024311">
    <property type="entry name" value="Lipocalin-like"/>
</dbReference>
<evidence type="ECO:0000313" key="2">
    <source>
        <dbReference type="EMBL" id="CDA70373.1"/>
    </source>
</evidence>
<organism evidence="2 3">
    <name type="scientific">Phocaeicola coprocola CAG:162</name>
    <dbReference type="NCBI Taxonomy" id="1263040"/>
    <lineage>
        <taxon>Bacteria</taxon>
        <taxon>Pseudomonadati</taxon>
        <taxon>Bacteroidota</taxon>
        <taxon>Bacteroidia</taxon>
        <taxon>Bacteroidales</taxon>
        <taxon>Bacteroidaceae</taxon>
        <taxon>Phocaeicola</taxon>
    </lineage>
</organism>
<gene>
    <name evidence="2" type="ORF">BN509_01453</name>
</gene>
<dbReference type="Pfam" id="PF13648">
    <property type="entry name" value="Lipocalin_4"/>
    <property type="match status" value="1"/>
</dbReference>
<feature type="domain" description="Lipocalin-like" evidence="1">
    <location>
        <begin position="5"/>
        <end position="90"/>
    </location>
</feature>
<protein>
    <recommendedName>
        <fullName evidence="1">Lipocalin-like domain-containing protein</fullName>
    </recommendedName>
</protein>